<dbReference type="EMBL" id="CP007151">
    <property type="protein sequence ID" value="AHI27758.1"/>
    <property type="molecule type" value="Genomic_DNA"/>
</dbReference>
<dbReference type="InterPro" id="IPR047995">
    <property type="entry name" value="Choice_anch_K"/>
</dbReference>
<accession>W5YMN9</accession>
<evidence type="ECO:0000259" key="2">
    <source>
        <dbReference type="Pfam" id="PF07589"/>
    </source>
</evidence>
<proteinExistence type="predicted"/>
<protein>
    <recommendedName>
        <fullName evidence="2">Ice-binding protein C-terminal domain-containing protein</fullName>
    </recommendedName>
</protein>
<gene>
    <name evidence="3" type="ORF">AU14_00965</name>
</gene>
<evidence type="ECO:0000313" key="4">
    <source>
        <dbReference type="Proteomes" id="UP000061489"/>
    </source>
</evidence>
<dbReference type="NCBIfam" id="NF038125">
    <property type="entry name" value="PEP_CTERM_THxN"/>
    <property type="match status" value="1"/>
</dbReference>
<sequence length="247" mass="26918">MMKNILVPMSVLISTLFFAMPASSVAIYATDVSGTWTAATPGSPSVSGIGTDTIKWGNPTYRGRQSGYSFEGYAPPSFEIEENSPFALGKFLHYNYPITGSSLQTASLLVSTTLLIDGASKTIESVFDFEHWETKNHPRSGMCANGGNNRQGVNYFGCADRVTFSRNEGSSEEFVVGNTAYYLDLSGFFYDSELASEFWTKEKRNNKAVLGGLIKARAFQVPEPSTLALFGLALLGFAARKRLARNC</sequence>
<feature type="chain" id="PRO_5004874780" description="Ice-binding protein C-terminal domain-containing protein" evidence="1">
    <location>
        <begin position="20"/>
        <end position="247"/>
    </location>
</feature>
<reference evidence="3 4" key="1">
    <citation type="journal article" date="2014" name="Genome Announc.">
        <title>Draft Genome Sequences of Marinobacter similis A3d10T and Marinobacter salarius R9SW1T.</title>
        <authorList>
            <person name="Ivanova E.P."/>
            <person name="Ng H.J."/>
            <person name="Webb H.K."/>
            <person name="Feng G."/>
            <person name="Oshima K."/>
            <person name="Hattori M."/>
            <person name="Ohkuma M."/>
            <person name="Sergeev A.F."/>
            <person name="Mikhailov V.V."/>
            <person name="Crawford R.J."/>
            <person name="Sawabe T."/>
        </authorList>
    </citation>
    <scope>NUCLEOTIDE SEQUENCE [LARGE SCALE GENOMIC DNA]</scope>
    <source>
        <strain evidence="3 4">A3d10</strain>
    </source>
</reference>
<dbReference type="NCBIfam" id="TIGR02595">
    <property type="entry name" value="PEP_CTERM"/>
    <property type="match status" value="1"/>
</dbReference>
<name>W5YMN9_9GAMM</name>
<keyword evidence="4" id="KW-1185">Reference proteome</keyword>
<dbReference type="AlphaFoldDB" id="W5YMN9"/>
<dbReference type="Pfam" id="PF07589">
    <property type="entry name" value="PEP-CTERM"/>
    <property type="match status" value="1"/>
</dbReference>
<feature type="signal peptide" evidence="1">
    <location>
        <begin position="1"/>
        <end position="19"/>
    </location>
</feature>
<dbReference type="STRING" id="1420916.AU14_00965"/>
<dbReference type="Proteomes" id="UP000061489">
    <property type="component" value="Chromosome"/>
</dbReference>
<keyword evidence="1" id="KW-0732">Signal</keyword>
<feature type="domain" description="Ice-binding protein C-terminal" evidence="2">
    <location>
        <begin position="220"/>
        <end position="242"/>
    </location>
</feature>
<evidence type="ECO:0000256" key="1">
    <source>
        <dbReference type="SAM" id="SignalP"/>
    </source>
</evidence>
<evidence type="ECO:0000313" key="3">
    <source>
        <dbReference type="EMBL" id="AHI27758.1"/>
    </source>
</evidence>
<organism evidence="3 4">
    <name type="scientific">Marinobacter similis</name>
    <dbReference type="NCBI Taxonomy" id="1420916"/>
    <lineage>
        <taxon>Bacteria</taxon>
        <taxon>Pseudomonadati</taxon>
        <taxon>Pseudomonadota</taxon>
        <taxon>Gammaproteobacteria</taxon>
        <taxon>Pseudomonadales</taxon>
        <taxon>Marinobacteraceae</taxon>
        <taxon>Marinobacter</taxon>
    </lineage>
</organism>
<dbReference type="KEGG" id="msx:AU14_00965"/>
<dbReference type="NCBIfam" id="NF038131">
    <property type="entry name" value="choice_anch_K"/>
    <property type="match status" value="1"/>
</dbReference>
<dbReference type="HOGENOM" id="CLU_101312_0_0_6"/>
<dbReference type="InterPro" id="IPR013424">
    <property type="entry name" value="Ice-binding_C"/>
</dbReference>